<dbReference type="AlphaFoldDB" id="A0A428TT50"/>
<evidence type="ECO:0000313" key="4">
    <source>
        <dbReference type="Proteomes" id="UP000287144"/>
    </source>
</evidence>
<accession>A0A428TT50</accession>
<keyword evidence="4" id="KW-1185">Reference proteome</keyword>
<feature type="transmembrane region" description="Helical" evidence="2">
    <location>
        <begin position="6"/>
        <end position="30"/>
    </location>
</feature>
<reference evidence="3 4" key="1">
    <citation type="submission" date="2017-06" db="EMBL/GenBank/DDBJ databases">
        <title>Comparative genomic analysis of Ambrosia Fusariam Clade fungi.</title>
        <authorList>
            <person name="Stajich J.E."/>
            <person name="Carrillo J."/>
            <person name="Kijimoto T."/>
            <person name="Eskalen A."/>
            <person name="O'Donnell K."/>
            <person name="Kasson M."/>
        </authorList>
    </citation>
    <scope>NUCLEOTIDE SEQUENCE [LARGE SCALE GENOMIC DNA]</scope>
    <source>
        <strain evidence="3 4">NRRL62579</strain>
    </source>
</reference>
<feature type="region of interest" description="Disordered" evidence="1">
    <location>
        <begin position="301"/>
        <end position="348"/>
    </location>
</feature>
<comment type="caution">
    <text evidence="3">The sequence shown here is derived from an EMBL/GenBank/DDBJ whole genome shotgun (WGS) entry which is preliminary data.</text>
</comment>
<dbReference type="EMBL" id="NKCK01000054">
    <property type="protein sequence ID" value="RSM05203.1"/>
    <property type="molecule type" value="Genomic_DNA"/>
</dbReference>
<proteinExistence type="predicted"/>
<feature type="compositionally biased region" description="Basic and acidic residues" evidence="1">
    <location>
        <begin position="320"/>
        <end position="331"/>
    </location>
</feature>
<evidence type="ECO:0000256" key="2">
    <source>
        <dbReference type="SAM" id="Phobius"/>
    </source>
</evidence>
<keyword evidence="2" id="KW-0812">Transmembrane</keyword>
<gene>
    <name evidence="3" type="ORF">CEP52_006408</name>
</gene>
<name>A0A428TT50_9HYPO</name>
<evidence type="ECO:0000256" key="1">
    <source>
        <dbReference type="SAM" id="MobiDB-lite"/>
    </source>
</evidence>
<feature type="compositionally biased region" description="Polar residues" evidence="1">
    <location>
        <begin position="334"/>
        <end position="348"/>
    </location>
</feature>
<keyword evidence="2" id="KW-0472">Membrane</keyword>
<evidence type="ECO:0000313" key="3">
    <source>
        <dbReference type="EMBL" id="RSM05203.1"/>
    </source>
</evidence>
<organism evidence="3 4">
    <name type="scientific">Fusarium oligoseptatum</name>
    <dbReference type="NCBI Taxonomy" id="2604345"/>
    <lineage>
        <taxon>Eukaryota</taxon>
        <taxon>Fungi</taxon>
        <taxon>Dikarya</taxon>
        <taxon>Ascomycota</taxon>
        <taxon>Pezizomycotina</taxon>
        <taxon>Sordariomycetes</taxon>
        <taxon>Hypocreomycetidae</taxon>
        <taxon>Hypocreales</taxon>
        <taxon>Nectriaceae</taxon>
        <taxon>Fusarium</taxon>
        <taxon>Fusarium solani species complex</taxon>
    </lineage>
</organism>
<dbReference type="Proteomes" id="UP000287144">
    <property type="component" value="Unassembled WGS sequence"/>
</dbReference>
<keyword evidence="2" id="KW-1133">Transmembrane helix</keyword>
<sequence length="348" mass="38451">MGLTVAQAIGIGIVVGFVAFGGAFLLLWFIPTTPPSGMVFRDVEPVSVVPGRSQEAQEAPALPALPAPLAPQRQLRPLRDRMDDRMCSLEDVEATVYFEQLIEGFANACLVRGFRDPPHVPESFFDEDELVRLAGDPKNGGTWSASISNIATRDPYCPPQESLLPPEIAGCYQLICTPKDDEKSFKEGDPRKERTRAMVFLLIDALRLESLRVDQSLIDEAFKDILDWKLTGILERAANGGLRLLAQPGEWEAVWEWEKPGFIVFPEIRFVWDGDTKLRKRGKVIKLLNCAEVDADIVRPISSDNKQHPGVDGAEQPNPDTEKLPNLDDGHSLTAKTSQEPGPSTANQ</sequence>
<protein>
    <submittedName>
        <fullName evidence="3">Uncharacterized protein</fullName>
    </submittedName>
</protein>